<evidence type="ECO:0000313" key="3">
    <source>
        <dbReference type="Proteomes" id="UP000053259"/>
    </source>
</evidence>
<dbReference type="InParanoid" id="A0A0D1ZYK1"/>
<name>A0A0D1ZYK1_9PEZI</name>
<protein>
    <submittedName>
        <fullName evidence="2">Uncharacterized protein</fullName>
    </submittedName>
</protein>
<accession>A0A0D1ZYK1</accession>
<evidence type="ECO:0000313" key="2">
    <source>
        <dbReference type="EMBL" id="KIV99154.1"/>
    </source>
</evidence>
<feature type="compositionally biased region" description="Basic and acidic residues" evidence="1">
    <location>
        <begin position="110"/>
        <end position="122"/>
    </location>
</feature>
<evidence type="ECO:0000256" key="1">
    <source>
        <dbReference type="SAM" id="MobiDB-lite"/>
    </source>
</evidence>
<gene>
    <name evidence="2" type="ORF">PV09_09110</name>
</gene>
<dbReference type="Proteomes" id="UP000053259">
    <property type="component" value="Unassembled WGS sequence"/>
</dbReference>
<dbReference type="AlphaFoldDB" id="A0A0D1ZYK1"/>
<dbReference type="HOGENOM" id="CLU_061001_0_0_1"/>
<organism evidence="2 3">
    <name type="scientific">Verruconis gallopava</name>
    <dbReference type="NCBI Taxonomy" id="253628"/>
    <lineage>
        <taxon>Eukaryota</taxon>
        <taxon>Fungi</taxon>
        <taxon>Dikarya</taxon>
        <taxon>Ascomycota</taxon>
        <taxon>Pezizomycotina</taxon>
        <taxon>Dothideomycetes</taxon>
        <taxon>Pleosporomycetidae</taxon>
        <taxon>Venturiales</taxon>
        <taxon>Sympoventuriaceae</taxon>
        <taxon>Verruconis</taxon>
    </lineage>
</organism>
<dbReference type="STRING" id="253628.A0A0D1ZYK1"/>
<feature type="region of interest" description="Disordered" evidence="1">
    <location>
        <begin position="101"/>
        <end position="122"/>
    </location>
</feature>
<dbReference type="VEuPathDB" id="FungiDB:PV09_09110"/>
<proteinExistence type="predicted"/>
<dbReference type="OrthoDB" id="5357075at2759"/>
<keyword evidence="3" id="KW-1185">Reference proteome</keyword>
<sequence>MIPAHFKNISMWPLVMHHCKSCGYETPVAYTASVFSEPQYCNHVHIQTSFPFPLHWLTIHFVQCDSASIGVSIRAESELVKMQAADMRQQDELAGLFARTMTFSNPTPPPEEKQQPKPPSEEPRKIYASMHYVPPTSFSLQTPQSSPEPETRPLSDNEIAEMLVQNGIDPHSLFPSQVSLFRNAEADQRNRLMELWRISPPNLGAYDIAKEQATWLETTLQREEEVARLKYERAVIEAQGIGSPHDAIAAVDQISRPASAPEARSPPATSGFGASTAEPYMTTGYEMLAQREYDRSEGLYSESATYRQATDPAYRGGGNWNKNMQDMENSYGAYAAAREQSGMASLNGLDEDMVM</sequence>
<feature type="region of interest" description="Disordered" evidence="1">
    <location>
        <begin position="257"/>
        <end position="276"/>
    </location>
</feature>
<reference evidence="2 3" key="1">
    <citation type="submission" date="2015-01" db="EMBL/GenBank/DDBJ databases">
        <title>The Genome Sequence of Ochroconis gallopava CBS43764.</title>
        <authorList>
            <consortium name="The Broad Institute Genomics Platform"/>
            <person name="Cuomo C."/>
            <person name="de Hoog S."/>
            <person name="Gorbushina A."/>
            <person name="Stielow B."/>
            <person name="Teixiera M."/>
            <person name="Abouelleil A."/>
            <person name="Chapman S.B."/>
            <person name="Priest M."/>
            <person name="Young S.K."/>
            <person name="Wortman J."/>
            <person name="Nusbaum C."/>
            <person name="Birren B."/>
        </authorList>
    </citation>
    <scope>NUCLEOTIDE SEQUENCE [LARGE SCALE GENOMIC DNA]</scope>
    <source>
        <strain evidence="2 3">CBS 43764</strain>
    </source>
</reference>
<dbReference type="RefSeq" id="XP_016209024.1">
    <property type="nucleotide sequence ID" value="XM_016363104.1"/>
</dbReference>
<dbReference type="EMBL" id="KN847582">
    <property type="protein sequence ID" value="KIV99154.1"/>
    <property type="molecule type" value="Genomic_DNA"/>
</dbReference>
<feature type="compositionally biased region" description="Low complexity" evidence="1">
    <location>
        <begin position="257"/>
        <end position="270"/>
    </location>
</feature>
<dbReference type="GeneID" id="27317083"/>